<accession>D4E119</accession>
<reference evidence="2 3" key="1">
    <citation type="submission" date="2010-01" db="EMBL/GenBank/DDBJ databases">
        <authorList>
            <person name="Muzny D."/>
            <person name="Qin X."/>
            <person name="Deng J."/>
            <person name="Jiang H."/>
            <person name="Liu Y."/>
            <person name="Qu J."/>
            <person name="Song X.-Z."/>
            <person name="Zhang L."/>
            <person name="Thornton R."/>
            <person name="Coyle M."/>
            <person name="Francisco L."/>
            <person name="Jackson L."/>
            <person name="Javaid M."/>
            <person name="Korchina V."/>
            <person name="Kovar C."/>
            <person name="Mata R."/>
            <person name="Mathew T."/>
            <person name="Ngo R."/>
            <person name="Nguyen L."/>
            <person name="Nguyen N."/>
            <person name="Okwuonu G."/>
            <person name="Ongeri F."/>
            <person name="Pham C."/>
            <person name="Simmons D."/>
            <person name="Wilczek-Boney K."/>
            <person name="Hale W."/>
            <person name="Jakkamsetti A."/>
            <person name="Pham P."/>
            <person name="Ruth R."/>
            <person name="San Lucas F."/>
            <person name="Warren J."/>
            <person name="Zhang J."/>
            <person name="Zhao Z."/>
            <person name="Zhou C."/>
            <person name="Zhu D."/>
            <person name="Lee S."/>
            <person name="Bess C."/>
            <person name="Blankenburg K."/>
            <person name="Forbes L."/>
            <person name="Fu Q."/>
            <person name="Gubbala S."/>
            <person name="Hirani K."/>
            <person name="Jayaseelan J.C."/>
            <person name="Lara F."/>
            <person name="Munidasa M."/>
            <person name="Palculict T."/>
            <person name="Patil S."/>
            <person name="Pu L.-L."/>
            <person name="Saada N."/>
            <person name="Tang L."/>
            <person name="Weissenberger G."/>
            <person name="Zhu Y."/>
            <person name="Hemphill L."/>
            <person name="Shang Y."/>
            <person name="Youmans B."/>
            <person name="Ayvaz T."/>
            <person name="Ross M."/>
            <person name="Santibanez J."/>
            <person name="Aqrawi P."/>
            <person name="Gross S."/>
            <person name="Joshi V."/>
            <person name="Fowler G."/>
            <person name="Nazareth L."/>
            <person name="Reid J."/>
            <person name="Worley K."/>
            <person name="Petrosino J."/>
            <person name="Highlander S."/>
            <person name="Gibbs R."/>
        </authorList>
    </citation>
    <scope>NUCLEOTIDE SEQUENCE [LARGE SCALE GENOMIC DNA]</scope>
    <source>
        <strain evidence="2 3">DSM 4582</strain>
    </source>
</reference>
<dbReference type="HOGENOM" id="CLU_109259_2_0_6"/>
<evidence type="ECO:0000313" key="2">
    <source>
        <dbReference type="EMBL" id="EFE96364.1"/>
    </source>
</evidence>
<protein>
    <recommendedName>
        <fullName evidence="1">Lipocalin-like domain-containing protein</fullName>
    </recommendedName>
</protein>
<name>D4E119_SEROD</name>
<evidence type="ECO:0000313" key="3">
    <source>
        <dbReference type="Proteomes" id="UP000005723"/>
    </source>
</evidence>
<sequence>MTAADSCAGGGRDSPLPLNKAEWGEKIMVTHAFIGSWSLVSSVFKNEEGTVSHPLGEQVLGRINYEANGTMAAQLYSAVRPKFTSSDPAQGTDSELRSAFINMICYYGRYQIDEPDQRVIHQVEGCSFPNWIGSRQVRFYTFTDDKLTLRTVPLQIGNGVQIGELVWQRIGDAP</sequence>
<organism evidence="2 3">
    <name type="scientific">Serratia odorifera DSM 4582</name>
    <dbReference type="NCBI Taxonomy" id="667129"/>
    <lineage>
        <taxon>Bacteria</taxon>
        <taxon>Pseudomonadati</taxon>
        <taxon>Pseudomonadota</taxon>
        <taxon>Gammaproteobacteria</taxon>
        <taxon>Enterobacterales</taxon>
        <taxon>Yersiniaceae</taxon>
        <taxon>Serratia</taxon>
    </lineage>
</organism>
<dbReference type="AlphaFoldDB" id="D4E119"/>
<gene>
    <name evidence="2" type="ORF">HMPREF0758_1793</name>
</gene>
<dbReference type="Pfam" id="PF13924">
    <property type="entry name" value="Lipocalin_5"/>
    <property type="match status" value="1"/>
</dbReference>
<proteinExistence type="predicted"/>
<dbReference type="Proteomes" id="UP000005723">
    <property type="component" value="Unassembled WGS sequence"/>
</dbReference>
<dbReference type="STRING" id="667129.HMPREF0758_1793"/>
<dbReference type="EMBL" id="ADBY01000032">
    <property type="protein sequence ID" value="EFE96364.1"/>
    <property type="molecule type" value="Genomic_DNA"/>
</dbReference>
<comment type="caution">
    <text evidence="2">The sequence shown here is derived from an EMBL/GenBank/DDBJ whole genome shotgun (WGS) entry which is preliminary data.</text>
</comment>
<evidence type="ECO:0000259" key="1">
    <source>
        <dbReference type="Pfam" id="PF13924"/>
    </source>
</evidence>
<dbReference type="InterPro" id="IPR024311">
    <property type="entry name" value="Lipocalin-like"/>
</dbReference>
<keyword evidence="3" id="KW-1185">Reference proteome</keyword>
<feature type="domain" description="Lipocalin-like" evidence="1">
    <location>
        <begin position="34"/>
        <end position="170"/>
    </location>
</feature>